<evidence type="ECO:0000256" key="7">
    <source>
        <dbReference type="PIRSR" id="PIRSR617867-1"/>
    </source>
</evidence>
<dbReference type="AlphaFoldDB" id="A0A6J4IEX1"/>
<keyword evidence="4" id="KW-0963">Cytoplasm</keyword>
<comment type="similarity">
    <text evidence="2">Belongs to the low molecular weight phosphotyrosine protein phosphatase family.</text>
</comment>
<keyword evidence="5 9" id="KW-0378">Hydrolase</keyword>
<dbReference type="InterPro" id="IPR036196">
    <property type="entry name" value="Ptyr_pPase_sf"/>
</dbReference>
<dbReference type="GO" id="GO:0004726">
    <property type="term" value="F:non-membrane spanning protein tyrosine phosphatase activity"/>
    <property type="evidence" value="ECO:0007669"/>
    <property type="project" value="InterPro"/>
</dbReference>
<dbReference type="InterPro" id="IPR017867">
    <property type="entry name" value="Tyr_phospatase_low_mol_wt"/>
</dbReference>
<dbReference type="EC" id="3.1.3.48" evidence="3"/>
<protein>
    <recommendedName>
        <fullName evidence="3">protein-tyrosine-phosphatase</fullName>
        <ecNumber evidence="3">3.1.3.48</ecNumber>
    </recommendedName>
</protein>
<gene>
    <name evidence="9" type="ORF">AVDCRST_MAG56-1886</name>
</gene>
<accession>A0A6J4IEX1</accession>
<dbReference type="InterPro" id="IPR002115">
    <property type="entry name" value="Tyr_Pase_low_mol_wt_mml"/>
</dbReference>
<evidence type="ECO:0000256" key="3">
    <source>
        <dbReference type="ARBA" id="ARBA00013064"/>
    </source>
</evidence>
<dbReference type="EMBL" id="CADCTQ010000174">
    <property type="protein sequence ID" value="CAA9250191.1"/>
    <property type="molecule type" value="Genomic_DNA"/>
</dbReference>
<dbReference type="PANTHER" id="PTHR11717">
    <property type="entry name" value="LOW MOLECULAR WEIGHT PROTEIN TYROSINE PHOSPHATASE"/>
    <property type="match status" value="1"/>
</dbReference>
<dbReference type="GO" id="GO:0005737">
    <property type="term" value="C:cytoplasm"/>
    <property type="evidence" value="ECO:0007669"/>
    <property type="project" value="UniProtKB-SubCell"/>
</dbReference>
<proteinExistence type="inferred from homology"/>
<dbReference type="Pfam" id="PF01451">
    <property type="entry name" value="LMWPc"/>
    <property type="match status" value="1"/>
</dbReference>
<reference evidence="9" key="1">
    <citation type="submission" date="2020-02" db="EMBL/GenBank/DDBJ databases">
        <authorList>
            <person name="Meier V. D."/>
        </authorList>
    </citation>
    <scope>NUCLEOTIDE SEQUENCE</scope>
    <source>
        <strain evidence="9">AVDCRST_MAG56</strain>
    </source>
</reference>
<evidence type="ECO:0000256" key="6">
    <source>
        <dbReference type="ARBA" id="ARBA00022912"/>
    </source>
</evidence>
<evidence type="ECO:0000256" key="5">
    <source>
        <dbReference type="ARBA" id="ARBA00022801"/>
    </source>
</evidence>
<evidence type="ECO:0000259" key="8">
    <source>
        <dbReference type="SMART" id="SM00226"/>
    </source>
</evidence>
<dbReference type="InterPro" id="IPR050438">
    <property type="entry name" value="LMW_PTPase"/>
</dbReference>
<dbReference type="InterPro" id="IPR023485">
    <property type="entry name" value="Ptyr_pPase"/>
</dbReference>
<evidence type="ECO:0000256" key="2">
    <source>
        <dbReference type="ARBA" id="ARBA00011063"/>
    </source>
</evidence>
<name>A0A6J4IEX1_9SPHI</name>
<organism evidence="9">
    <name type="scientific">uncultured Cytophagales bacterium</name>
    <dbReference type="NCBI Taxonomy" id="158755"/>
    <lineage>
        <taxon>Bacteria</taxon>
        <taxon>Pseudomonadati</taxon>
        <taxon>Bacteroidota</taxon>
        <taxon>Sphingobacteriia</taxon>
        <taxon>Sphingobacteriales</taxon>
        <taxon>environmental samples</taxon>
    </lineage>
</organism>
<dbReference type="SUPFAM" id="SSF52788">
    <property type="entry name" value="Phosphotyrosine protein phosphatases I"/>
    <property type="match status" value="1"/>
</dbReference>
<feature type="active site" evidence="7">
    <location>
        <position position="18"/>
    </location>
</feature>
<evidence type="ECO:0000313" key="9">
    <source>
        <dbReference type="EMBL" id="CAA9250191.1"/>
    </source>
</evidence>
<sequence length="171" mass="19563">MPQPKLNVLFVCLGNICRSPMAEGIFTHLVKEAGLHNVITCDSAGTSDYHIGEQADPRMRQTARRYGLTLTHRARQLRTADFGAFDYILAMDESNWNDITRHPGYRPEHAPKVSFLRMHDDDTRDLNVPDPYFGGPEGFEQVYQLLHRTGGRFLQFLVEKHRLQPVQKPSS</sequence>
<dbReference type="CDD" id="cd16343">
    <property type="entry name" value="LMWPTP"/>
    <property type="match status" value="1"/>
</dbReference>
<dbReference type="PRINTS" id="PR00719">
    <property type="entry name" value="LMWPTPASE"/>
</dbReference>
<comment type="subcellular location">
    <subcellularLocation>
        <location evidence="1">Cytoplasm</location>
    </subcellularLocation>
</comment>
<evidence type="ECO:0000256" key="1">
    <source>
        <dbReference type="ARBA" id="ARBA00004496"/>
    </source>
</evidence>
<dbReference type="GO" id="GO:0003993">
    <property type="term" value="F:acid phosphatase activity"/>
    <property type="evidence" value="ECO:0007669"/>
    <property type="project" value="InterPro"/>
</dbReference>
<dbReference type="PANTHER" id="PTHR11717:SF7">
    <property type="entry name" value="LOW MOLECULAR WEIGHT PHOSPHOTYROSINE PROTEIN PHOSPHATASE"/>
    <property type="match status" value="1"/>
</dbReference>
<evidence type="ECO:0000256" key="4">
    <source>
        <dbReference type="ARBA" id="ARBA00022490"/>
    </source>
</evidence>
<feature type="active site" description="Nucleophile" evidence="7">
    <location>
        <position position="12"/>
    </location>
</feature>
<feature type="domain" description="Phosphotyrosine protein phosphatase I" evidence="8">
    <location>
        <begin position="6"/>
        <end position="160"/>
    </location>
</feature>
<dbReference type="Gene3D" id="3.40.50.2300">
    <property type="match status" value="1"/>
</dbReference>
<feature type="active site" description="Proton donor" evidence="7">
    <location>
        <position position="130"/>
    </location>
</feature>
<keyword evidence="6" id="KW-0904">Protein phosphatase</keyword>
<dbReference type="SMART" id="SM00226">
    <property type="entry name" value="LMWPc"/>
    <property type="match status" value="1"/>
</dbReference>
<dbReference type="PRINTS" id="PR00720">
    <property type="entry name" value="MAMMALPTPASE"/>
</dbReference>